<evidence type="ECO:0000259" key="2">
    <source>
        <dbReference type="Pfam" id="PF17803"/>
    </source>
</evidence>
<feature type="compositionally biased region" description="Polar residues" evidence="1">
    <location>
        <begin position="1"/>
        <end position="15"/>
    </location>
</feature>
<feature type="domain" description="RapA2 cadherin-like" evidence="2">
    <location>
        <begin position="264"/>
        <end position="329"/>
    </location>
</feature>
<dbReference type="RefSeq" id="WP_212611546.1">
    <property type="nucleotide sequence ID" value="NZ_FOSZ01000006.1"/>
</dbReference>
<dbReference type="InterPro" id="IPR040853">
    <property type="entry name" value="RapA2_cadherin-like"/>
</dbReference>
<proteinExistence type="predicted"/>
<accession>A0A1I4FGL5</accession>
<dbReference type="Pfam" id="PF17803">
    <property type="entry name" value="Cadherin_4"/>
    <property type="match status" value="1"/>
</dbReference>
<evidence type="ECO:0000313" key="3">
    <source>
        <dbReference type="EMBL" id="SFL16440.1"/>
    </source>
</evidence>
<protein>
    <submittedName>
        <fullName evidence="3">VCBS repeat-containing protein</fullName>
    </submittedName>
</protein>
<dbReference type="Proteomes" id="UP000198851">
    <property type="component" value="Unassembled WGS sequence"/>
</dbReference>
<evidence type="ECO:0000256" key="1">
    <source>
        <dbReference type="SAM" id="MobiDB-lite"/>
    </source>
</evidence>
<dbReference type="InterPro" id="IPR013783">
    <property type="entry name" value="Ig-like_fold"/>
</dbReference>
<dbReference type="AlphaFoldDB" id="A0A1I4FGL5"/>
<dbReference type="EMBL" id="FOSZ01000006">
    <property type="protein sequence ID" value="SFL16440.1"/>
    <property type="molecule type" value="Genomic_DNA"/>
</dbReference>
<gene>
    <name evidence="3" type="ORF">SAMN04488036_1061</name>
</gene>
<evidence type="ECO:0000313" key="4">
    <source>
        <dbReference type="Proteomes" id="UP000198851"/>
    </source>
</evidence>
<organism evidence="3 4">
    <name type="scientific">Shimia haliotis</name>
    <dbReference type="NCBI Taxonomy" id="1280847"/>
    <lineage>
        <taxon>Bacteria</taxon>
        <taxon>Pseudomonadati</taxon>
        <taxon>Pseudomonadota</taxon>
        <taxon>Alphaproteobacteria</taxon>
        <taxon>Rhodobacterales</taxon>
        <taxon>Roseobacteraceae</taxon>
    </lineage>
</organism>
<keyword evidence="4" id="KW-1185">Reference proteome</keyword>
<sequence length="407" mass="41158">MSDQSPSKSQTSHSTGDPRDELSEEVFAWVVTDTSDLPSVPGEDAHAAPDSVVQGGGSGSRQLMVSAPALARHMGAGLSDLHSEPGRPGAESGSDWLASSGLALLPPTRLQSSGAGHPNFTHALPGIGTDQNVGHAIIPNLSAGGGGHATGQTPGHIVTGGQPSGPAIAGFIPGGKEGHPVPVLISVVNGNNTQGGSTVTIGGLPPGTIMNQGHAGPAGTWVLSPGTDLKNLIMTPPTDWFGSSHLTATVVDPNGHSAQVQLPFNVLPQPDAARISGTDTGTTSEDHVLTVSGALTVVDPDPGEAQFQATSLTGSFGRLQIDQSGRWTYELDNRSPSVQALVSGQSERETFTINSVDGTSHQLVVNVLGTDDRAIIAGAAQGAVTEDKLTSTGGKLDVTDPDAGQAS</sequence>
<dbReference type="STRING" id="1280847.SAMN04488036_1061"/>
<dbReference type="InterPro" id="IPR010221">
    <property type="entry name" value="VCBS_dom"/>
</dbReference>
<dbReference type="Gene3D" id="2.60.40.10">
    <property type="entry name" value="Immunoglobulins"/>
    <property type="match status" value="1"/>
</dbReference>
<feature type="region of interest" description="Disordered" evidence="1">
    <location>
        <begin position="1"/>
        <end position="60"/>
    </location>
</feature>
<feature type="non-terminal residue" evidence="3">
    <location>
        <position position="407"/>
    </location>
</feature>
<reference evidence="4" key="1">
    <citation type="submission" date="2016-10" db="EMBL/GenBank/DDBJ databases">
        <authorList>
            <person name="Varghese N."/>
            <person name="Submissions S."/>
        </authorList>
    </citation>
    <scope>NUCLEOTIDE SEQUENCE [LARGE SCALE GENOMIC DNA]</scope>
    <source>
        <strain evidence="4">DSM 28453</strain>
    </source>
</reference>
<dbReference type="NCBIfam" id="TIGR01965">
    <property type="entry name" value="VCBS_repeat"/>
    <property type="match status" value="1"/>
</dbReference>
<name>A0A1I4FGL5_9RHOB</name>